<dbReference type="EMBL" id="JBJKFK010004036">
    <property type="protein sequence ID" value="KAL3309334.1"/>
    <property type="molecule type" value="Genomic_DNA"/>
</dbReference>
<reference evidence="1 2" key="1">
    <citation type="submission" date="2024-11" db="EMBL/GenBank/DDBJ databases">
        <title>Adaptive evolution of stress response genes in parasites aligns with host niche diversity.</title>
        <authorList>
            <person name="Hahn C."/>
            <person name="Resl P."/>
        </authorList>
    </citation>
    <scope>NUCLEOTIDE SEQUENCE [LARGE SCALE GENOMIC DNA]</scope>
    <source>
        <strain evidence="1">EGGRZ-B1_66</strain>
        <tissue evidence="1">Body</tissue>
    </source>
</reference>
<proteinExistence type="predicted"/>
<dbReference type="Proteomes" id="UP001626550">
    <property type="component" value="Unassembled WGS sequence"/>
</dbReference>
<evidence type="ECO:0000313" key="1">
    <source>
        <dbReference type="EMBL" id="KAL3309334.1"/>
    </source>
</evidence>
<dbReference type="SUPFAM" id="SSF47576">
    <property type="entry name" value="Calponin-homology domain, CH-domain"/>
    <property type="match status" value="1"/>
</dbReference>
<dbReference type="InterPro" id="IPR036872">
    <property type="entry name" value="CH_dom_sf"/>
</dbReference>
<accession>A0ABD2PPS1</accession>
<name>A0ABD2PPS1_9PLAT</name>
<comment type="caution">
    <text evidence="1">The sequence shown here is derived from an EMBL/GenBank/DDBJ whole genome shotgun (WGS) entry which is preliminary data.</text>
</comment>
<dbReference type="Gene3D" id="1.10.418.10">
    <property type="entry name" value="Calponin-like domain"/>
    <property type="match status" value="1"/>
</dbReference>
<protein>
    <submittedName>
        <fullName evidence="1">Calponin-3</fullName>
    </submittedName>
</protein>
<feature type="non-terminal residue" evidence="1">
    <location>
        <position position="100"/>
    </location>
</feature>
<sequence>MANRVSDFGMDVALHRKATVAQINSKYDPDSEREAIGWVSQLTGQQINLGRENVFKFLKNGQILVKLVDVVYERTPNLPPRAQMVKRPIKANSMNAPFKQ</sequence>
<dbReference type="AlphaFoldDB" id="A0ABD2PPS1"/>
<evidence type="ECO:0000313" key="2">
    <source>
        <dbReference type="Proteomes" id="UP001626550"/>
    </source>
</evidence>
<gene>
    <name evidence="1" type="primary">CNN3_4</name>
    <name evidence="1" type="ORF">Ciccas_012120</name>
</gene>
<keyword evidence="2" id="KW-1185">Reference proteome</keyword>
<organism evidence="1 2">
    <name type="scientific">Cichlidogyrus casuarinus</name>
    <dbReference type="NCBI Taxonomy" id="1844966"/>
    <lineage>
        <taxon>Eukaryota</taxon>
        <taxon>Metazoa</taxon>
        <taxon>Spiralia</taxon>
        <taxon>Lophotrochozoa</taxon>
        <taxon>Platyhelminthes</taxon>
        <taxon>Monogenea</taxon>
        <taxon>Monopisthocotylea</taxon>
        <taxon>Dactylogyridea</taxon>
        <taxon>Ancyrocephalidae</taxon>
        <taxon>Cichlidogyrus</taxon>
    </lineage>
</organism>